<dbReference type="Proteomes" id="UP000694404">
    <property type="component" value="Unplaced"/>
</dbReference>
<evidence type="ECO:0000313" key="2">
    <source>
        <dbReference type="Proteomes" id="UP000694404"/>
    </source>
</evidence>
<dbReference type="AlphaFoldDB" id="A0A8C0IPQ9"/>
<accession>A0A8C0IPQ9</accession>
<dbReference type="InterPro" id="IPR035979">
    <property type="entry name" value="RBD_domain_sf"/>
</dbReference>
<dbReference type="GO" id="GO:0003676">
    <property type="term" value="F:nucleic acid binding"/>
    <property type="evidence" value="ECO:0007669"/>
    <property type="project" value="InterPro"/>
</dbReference>
<protein>
    <submittedName>
        <fullName evidence="1">Uncharacterized protein</fullName>
    </submittedName>
</protein>
<organism evidence="1 2">
    <name type="scientific">Chelonoidis abingdonii</name>
    <name type="common">Abingdon island giant tortoise</name>
    <name type="synonym">Testudo abingdonii</name>
    <dbReference type="NCBI Taxonomy" id="106734"/>
    <lineage>
        <taxon>Eukaryota</taxon>
        <taxon>Metazoa</taxon>
        <taxon>Chordata</taxon>
        <taxon>Craniata</taxon>
        <taxon>Vertebrata</taxon>
        <taxon>Euteleostomi</taxon>
        <taxon>Archelosauria</taxon>
        <taxon>Testudinata</taxon>
        <taxon>Testudines</taxon>
        <taxon>Cryptodira</taxon>
        <taxon>Durocryptodira</taxon>
        <taxon>Testudinoidea</taxon>
        <taxon>Testudinidae</taxon>
        <taxon>Chelonoidis</taxon>
    </lineage>
</organism>
<reference evidence="1" key="1">
    <citation type="submission" date="2025-08" db="UniProtKB">
        <authorList>
            <consortium name="Ensembl"/>
        </authorList>
    </citation>
    <scope>IDENTIFICATION</scope>
</reference>
<reference evidence="1" key="2">
    <citation type="submission" date="2025-09" db="UniProtKB">
        <authorList>
            <consortium name="Ensembl"/>
        </authorList>
    </citation>
    <scope>IDENTIFICATION</scope>
</reference>
<dbReference type="SUPFAM" id="SSF54928">
    <property type="entry name" value="RNA-binding domain, RBD"/>
    <property type="match status" value="1"/>
</dbReference>
<sequence>MGAAPDRTLFVGNLESRVREEILYELFLQEGSSCHYLSLCQIDILEVEHISGGNADSVTKILVHSFLLY</sequence>
<name>A0A8C0IPQ9_CHEAB</name>
<proteinExistence type="predicted"/>
<keyword evidence="2" id="KW-1185">Reference proteome</keyword>
<dbReference type="Ensembl" id="ENSCABT00000011347.1">
    <property type="protein sequence ID" value="ENSCABP00000010362.1"/>
    <property type="gene ID" value="ENSCABG00000007772.1"/>
</dbReference>
<evidence type="ECO:0000313" key="1">
    <source>
        <dbReference type="Ensembl" id="ENSCABP00000010362.1"/>
    </source>
</evidence>